<sequence>MGDSETARMLAMMEAMFNGQKRTLGMVEAAIDKFSTVETEISKLNRKMNSLHELALRHHSETSGRLEAISTTAPMTSSECRSMWSGSTMRC</sequence>
<protein>
    <submittedName>
        <fullName evidence="1">Uncharacterized protein</fullName>
    </submittedName>
</protein>
<proteinExistence type="predicted"/>
<dbReference type="Proteomes" id="UP000582090">
    <property type="component" value="Unassembled WGS sequence"/>
</dbReference>
<evidence type="ECO:0000313" key="1">
    <source>
        <dbReference type="EMBL" id="MBB3963667.1"/>
    </source>
</evidence>
<dbReference type="RefSeq" id="WP_183899352.1">
    <property type="nucleotide sequence ID" value="NZ_JACIDW010000002.1"/>
</dbReference>
<accession>A0A7W6CRL4</accession>
<name>A0A7W6CRL4_9HYPH</name>
<comment type="caution">
    <text evidence="1">The sequence shown here is derived from an EMBL/GenBank/DDBJ whole genome shotgun (WGS) entry which is preliminary data.</text>
</comment>
<gene>
    <name evidence="1" type="ORF">GGQ67_001292</name>
</gene>
<reference evidence="1 2" key="1">
    <citation type="submission" date="2020-08" db="EMBL/GenBank/DDBJ databases">
        <title>Genomic Encyclopedia of Type Strains, Phase IV (KMG-IV): sequencing the most valuable type-strain genomes for metagenomic binning, comparative biology and taxonomic classification.</title>
        <authorList>
            <person name="Goeker M."/>
        </authorList>
    </citation>
    <scope>NUCLEOTIDE SEQUENCE [LARGE SCALE GENOMIC DNA]</scope>
    <source>
        <strain evidence="1 2">DSM 26575</strain>
    </source>
</reference>
<dbReference type="EMBL" id="JACIDW010000002">
    <property type="protein sequence ID" value="MBB3963667.1"/>
    <property type="molecule type" value="Genomic_DNA"/>
</dbReference>
<organism evidence="1 2">
    <name type="scientific">Rhizobium metallidurans</name>
    <dbReference type="NCBI Taxonomy" id="1265931"/>
    <lineage>
        <taxon>Bacteria</taxon>
        <taxon>Pseudomonadati</taxon>
        <taxon>Pseudomonadota</taxon>
        <taxon>Alphaproteobacteria</taxon>
        <taxon>Hyphomicrobiales</taxon>
        <taxon>Rhizobiaceae</taxon>
        <taxon>Rhizobium/Agrobacterium group</taxon>
        <taxon>Rhizobium</taxon>
    </lineage>
</organism>
<keyword evidence="2" id="KW-1185">Reference proteome</keyword>
<evidence type="ECO:0000313" key="2">
    <source>
        <dbReference type="Proteomes" id="UP000582090"/>
    </source>
</evidence>
<dbReference type="AlphaFoldDB" id="A0A7W6CRL4"/>